<dbReference type="Proteomes" id="UP000814385">
    <property type="component" value="Unassembled WGS sequence"/>
</dbReference>
<gene>
    <name evidence="2" type="ORF">HOP52_17895</name>
</gene>
<feature type="transmembrane region" description="Helical" evidence="1">
    <location>
        <begin position="118"/>
        <end position="143"/>
    </location>
</feature>
<reference evidence="2 3" key="1">
    <citation type="submission" date="2020-05" db="EMBL/GenBank/DDBJ databases">
        <title>Comparative genomic analysis of denitrifying bacteria from Halomonas genus.</title>
        <authorList>
            <person name="Wang L."/>
            <person name="Shao Z."/>
        </authorList>
    </citation>
    <scope>NUCLEOTIDE SEQUENCE [LARGE SCALE GENOMIC DNA]</scope>
    <source>
        <strain evidence="2 3">A4</strain>
    </source>
</reference>
<protein>
    <submittedName>
        <fullName evidence="2">Uncharacterized protein</fullName>
    </submittedName>
</protein>
<keyword evidence="1" id="KW-1133">Transmembrane helix</keyword>
<evidence type="ECO:0000313" key="2">
    <source>
        <dbReference type="EMBL" id="MCG6659626.1"/>
    </source>
</evidence>
<proteinExistence type="predicted"/>
<sequence length="165" mass="18876">MVIATLHILCAFFVIFLIFMVSGFIAENSSRKKLDEVLERAVVEMGLSKKDVLDGKHSSELASYLSERYSSDKFVNRLSDMFRPILTFLEVVGYLAQLGVIVLAAWFTFTDDIEFAKIAWFAVPVALFFLFINRILFWVCYLLTGRATGEARDVRNMLPELIKED</sequence>
<accession>A0ABS9PCZ2</accession>
<dbReference type="RefSeq" id="WP_238978830.1">
    <property type="nucleotide sequence ID" value="NZ_JABFUC010000018.1"/>
</dbReference>
<evidence type="ECO:0000313" key="3">
    <source>
        <dbReference type="Proteomes" id="UP000814385"/>
    </source>
</evidence>
<organism evidence="2 3">
    <name type="scientific">Billgrantia campisalis</name>
    <dbReference type="NCBI Taxonomy" id="74661"/>
    <lineage>
        <taxon>Bacteria</taxon>
        <taxon>Pseudomonadati</taxon>
        <taxon>Pseudomonadota</taxon>
        <taxon>Gammaproteobacteria</taxon>
        <taxon>Oceanospirillales</taxon>
        <taxon>Halomonadaceae</taxon>
        <taxon>Billgrantia</taxon>
    </lineage>
</organism>
<dbReference type="EMBL" id="JABFUC010000018">
    <property type="protein sequence ID" value="MCG6659626.1"/>
    <property type="molecule type" value="Genomic_DNA"/>
</dbReference>
<name>A0ABS9PCZ2_9GAMM</name>
<comment type="caution">
    <text evidence="2">The sequence shown here is derived from an EMBL/GenBank/DDBJ whole genome shotgun (WGS) entry which is preliminary data.</text>
</comment>
<keyword evidence="3" id="KW-1185">Reference proteome</keyword>
<evidence type="ECO:0000256" key="1">
    <source>
        <dbReference type="SAM" id="Phobius"/>
    </source>
</evidence>
<feature type="transmembrane region" description="Helical" evidence="1">
    <location>
        <begin position="6"/>
        <end position="26"/>
    </location>
</feature>
<keyword evidence="1" id="KW-0812">Transmembrane</keyword>
<keyword evidence="1" id="KW-0472">Membrane</keyword>
<feature type="transmembrane region" description="Helical" evidence="1">
    <location>
        <begin position="85"/>
        <end position="106"/>
    </location>
</feature>